<dbReference type="PANTHER" id="PTHR33908">
    <property type="entry name" value="MANNOSYLTRANSFERASE YKCB-RELATED"/>
    <property type="match status" value="1"/>
</dbReference>
<evidence type="ECO:0000256" key="1">
    <source>
        <dbReference type="ARBA" id="ARBA00004651"/>
    </source>
</evidence>
<dbReference type="InterPro" id="IPR050297">
    <property type="entry name" value="LipidA_mod_glycosyltrf_83"/>
</dbReference>
<name>A0ABX7X9L9_9FLAO</name>
<dbReference type="RefSeq" id="WP_230475200.1">
    <property type="nucleotide sequence ID" value="NZ_CP072842.1"/>
</dbReference>
<feature type="transmembrane region" description="Helical" evidence="8">
    <location>
        <begin position="140"/>
        <end position="167"/>
    </location>
</feature>
<evidence type="ECO:0000313" key="11">
    <source>
        <dbReference type="Proteomes" id="UP000672011"/>
    </source>
</evidence>
<keyword evidence="7 8" id="KW-0472">Membrane</keyword>
<evidence type="ECO:0000256" key="5">
    <source>
        <dbReference type="ARBA" id="ARBA00022692"/>
    </source>
</evidence>
<feature type="domain" description="Glycosyltransferase RgtA/B/C/D-like" evidence="9">
    <location>
        <begin position="43"/>
        <end position="196"/>
    </location>
</feature>
<evidence type="ECO:0000256" key="2">
    <source>
        <dbReference type="ARBA" id="ARBA00022475"/>
    </source>
</evidence>
<feature type="transmembrane region" description="Helical" evidence="8">
    <location>
        <begin position="179"/>
        <end position="198"/>
    </location>
</feature>
<dbReference type="EMBL" id="CP072842">
    <property type="protein sequence ID" value="QTV04576.1"/>
    <property type="molecule type" value="Genomic_DNA"/>
</dbReference>
<protein>
    <submittedName>
        <fullName evidence="10">Glycosyltransferase family 39 protein</fullName>
    </submittedName>
</protein>
<feature type="transmembrane region" description="Helical" evidence="8">
    <location>
        <begin position="63"/>
        <end position="81"/>
    </location>
</feature>
<reference evidence="11" key="2">
    <citation type="submission" date="2021-04" db="EMBL/GenBank/DDBJ databases">
        <title>Taxonomy of Flavobacteriaceae bacterium ZY171143.</title>
        <authorList>
            <person name="Li F."/>
        </authorList>
    </citation>
    <scope>NUCLEOTIDE SEQUENCE [LARGE SCALE GENOMIC DNA]</scope>
    <source>
        <strain evidence="11">ZY171143</strain>
    </source>
</reference>
<feature type="transmembrane region" description="Helical" evidence="8">
    <location>
        <begin position="259"/>
        <end position="275"/>
    </location>
</feature>
<dbReference type="Proteomes" id="UP000672011">
    <property type="component" value="Chromosome"/>
</dbReference>
<comment type="subcellular location">
    <subcellularLocation>
        <location evidence="1">Cell membrane</location>
        <topology evidence="1">Multi-pass membrane protein</topology>
    </subcellularLocation>
</comment>
<evidence type="ECO:0000256" key="3">
    <source>
        <dbReference type="ARBA" id="ARBA00022676"/>
    </source>
</evidence>
<accession>A0ABX7X9L9</accession>
<proteinExistence type="predicted"/>
<evidence type="ECO:0000256" key="8">
    <source>
        <dbReference type="SAM" id="Phobius"/>
    </source>
</evidence>
<keyword evidence="5 8" id="KW-0812">Transmembrane</keyword>
<feature type="transmembrane region" description="Helical" evidence="8">
    <location>
        <begin position="281"/>
        <end position="299"/>
    </location>
</feature>
<feature type="transmembrane region" description="Helical" evidence="8">
    <location>
        <begin position="224"/>
        <end position="247"/>
    </location>
</feature>
<keyword evidence="2" id="KW-1003">Cell membrane</keyword>
<evidence type="ECO:0000256" key="7">
    <source>
        <dbReference type="ARBA" id="ARBA00023136"/>
    </source>
</evidence>
<keyword evidence="6 8" id="KW-1133">Transmembrane helix</keyword>
<keyword evidence="11" id="KW-1185">Reference proteome</keyword>
<sequence length="549" mass="64488">MNLRILLIIVFILNLVQGIFTPIIDDEAYYWLWSTKLDFGYFDHPPMIALWIALSDFIFNGEIGARFFTVLFNTITVYLFWKIVEPKTKKEIKLFTIIYFSLLLVQVFSFVSTPDASLLFFTVSYLYVLKNYIKNQAFRWTALLGICFAGLMYSKYHGVLVLAFTLLPILTFLIKKQTFYIAVLFSLLLYSPHLFWLYQNDFPPISYHFIDRSAEQKFSFTQPLIYILTAILSAAGLLFIYIGKALVDVNKSDLFQKSVFWLVVGPFLFFLISTIKDTTQAQWLLISYIGLGLLLYWYIRKQENTKQFEILGFSTIGLMIVGRIIITIPYFSPFYETKTFGELSGELSHTKIVAFEKYQEASIFQFYNQDRQGVVYRTLGNRHSQFSLWDTENLLNKPFTYITPWKESMLSFEGLKKKQFYINIIDNYKPIHHTEALFLEIEDNELELKYNVPSRIKIQLNNIDIDLLKKEKVKLSLFITEDQQYYIVEEINVPMNNWTNPYEQKDGFVFEFNYQPRLTPGEYKAFIGLTPDGLIPKYQSKSLKIIVTE</sequence>
<feature type="transmembrane region" description="Helical" evidence="8">
    <location>
        <begin position="311"/>
        <end position="331"/>
    </location>
</feature>
<reference evidence="10 11" key="1">
    <citation type="journal article" date="2021" name="Int. J. Syst. Evol. Microbiol.">
        <title>Faecalibacter bovis sp. nov., isolated from cow faeces.</title>
        <authorList>
            <person name="Li F."/>
            <person name="Zhao W."/>
            <person name="Hong Q."/>
            <person name="Shao Q."/>
            <person name="Song J."/>
            <person name="Yang S."/>
        </authorList>
    </citation>
    <scope>NUCLEOTIDE SEQUENCE [LARGE SCALE GENOMIC DNA]</scope>
    <source>
        <strain evidence="10 11">ZY171143</strain>
    </source>
</reference>
<gene>
    <name evidence="10" type="ORF">J9309_07040</name>
</gene>
<evidence type="ECO:0000259" key="9">
    <source>
        <dbReference type="Pfam" id="PF13231"/>
    </source>
</evidence>
<evidence type="ECO:0000313" key="10">
    <source>
        <dbReference type="EMBL" id="QTV04576.1"/>
    </source>
</evidence>
<feature type="transmembrane region" description="Helical" evidence="8">
    <location>
        <begin position="102"/>
        <end position="128"/>
    </location>
</feature>
<dbReference type="PANTHER" id="PTHR33908:SF11">
    <property type="entry name" value="MEMBRANE PROTEIN"/>
    <property type="match status" value="1"/>
</dbReference>
<keyword evidence="4" id="KW-0808">Transferase</keyword>
<evidence type="ECO:0000256" key="6">
    <source>
        <dbReference type="ARBA" id="ARBA00022989"/>
    </source>
</evidence>
<dbReference type="Pfam" id="PF13231">
    <property type="entry name" value="PMT_2"/>
    <property type="match status" value="1"/>
</dbReference>
<organism evidence="10 11">
    <name type="scientific">Faecalibacter bovis</name>
    <dbReference type="NCBI Taxonomy" id="2898187"/>
    <lineage>
        <taxon>Bacteria</taxon>
        <taxon>Pseudomonadati</taxon>
        <taxon>Bacteroidota</taxon>
        <taxon>Flavobacteriia</taxon>
        <taxon>Flavobacteriales</taxon>
        <taxon>Weeksellaceae</taxon>
        <taxon>Faecalibacter</taxon>
    </lineage>
</organism>
<dbReference type="InterPro" id="IPR038731">
    <property type="entry name" value="RgtA/B/C-like"/>
</dbReference>
<evidence type="ECO:0000256" key="4">
    <source>
        <dbReference type="ARBA" id="ARBA00022679"/>
    </source>
</evidence>
<keyword evidence="3" id="KW-0328">Glycosyltransferase</keyword>